<dbReference type="HOGENOM" id="CLU_2871277_0_0_1"/>
<accession>A0A0E0BUX6</accession>
<keyword evidence="2" id="KW-1185">Reference proteome</keyword>
<sequence length="64" mass="7355">MPTREGVNGIQDHSEGCTRLHQQHVHQQHAPLVQVGHLCNQSYGLFLWHIMDALRVLSAHMFML</sequence>
<protein>
    <submittedName>
        <fullName evidence="1">Uncharacterized protein</fullName>
    </submittedName>
</protein>
<dbReference type="EnsemblPlants" id="OGLUM12G19720.1">
    <property type="protein sequence ID" value="OGLUM12G19720.1"/>
    <property type="gene ID" value="OGLUM12G19720"/>
</dbReference>
<evidence type="ECO:0000313" key="2">
    <source>
        <dbReference type="Proteomes" id="UP000026961"/>
    </source>
</evidence>
<dbReference type="Gramene" id="OGLUM12G19720.1">
    <property type="protein sequence ID" value="OGLUM12G19720.1"/>
    <property type="gene ID" value="OGLUM12G19720"/>
</dbReference>
<reference evidence="1" key="2">
    <citation type="submission" date="2018-05" db="EMBL/GenBank/DDBJ databases">
        <title>OgluRS3 (Oryza glumaepatula Reference Sequence Version 3).</title>
        <authorList>
            <person name="Zhang J."/>
            <person name="Kudrna D."/>
            <person name="Lee S."/>
            <person name="Talag J."/>
            <person name="Welchert J."/>
            <person name="Wing R.A."/>
        </authorList>
    </citation>
    <scope>NUCLEOTIDE SEQUENCE [LARGE SCALE GENOMIC DNA]</scope>
</reference>
<evidence type="ECO:0000313" key="1">
    <source>
        <dbReference type="EnsemblPlants" id="OGLUM12G19720.1"/>
    </source>
</evidence>
<dbReference type="Proteomes" id="UP000026961">
    <property type="component" value="Chromosome 12"/>
</dbReference>
<reference evidence="1" key="1">
    <citation type="submission" date="2015-04" db="UniProtKB">
        <authorList>
            <consortium name="EnsemblPlants"/>
        </authorList>
    </citation>
    <scope>IDENTIFICATION</scope>
</reference>
<name>A0A0E0BUX6_9ORYZ</name>
<organism evidence="1">
    <name type="scientific">Oryza glumipatula</name>
    <dbReference type="NCBI Taxonomy" id="40148"/>
    <lineage>
        <taxon>Eukaryota</taxon>
        <taxon>Viridiplantae</taxon>
        <taxon>Streptophyta</taxon>
        <taxon>Embryophyta</taxon>
        <taxon>Tracheophyta</taxon>
        <taxon>Spermatophyta</taxon>
        <taxon>Magnoliopsida</taxon>
        <taxon>Liliopsida</taxon>
        <taxon>Poales</taxon>
        <taxon>Poaceae</taxon>
        <taxon>BOP clade</taxon>
        <taxon>Oryzoideae</taxon>
        <taxon>Oryzeae</taxon>
        <taxon>Oryzinae</taxon>
        <taxon>Oryza</taxon>
    </lineage>
</organism>
<proteinExistence type="predicted"/>
<dbReference type="AlphaFoldDB" id="A0A0E0BUX6"/>